<proteinExistence type="inferred from homology"/>
<keyword evidence="4" id="KW-0378">Hydrolase</keyword>
<dbReference type="InterPro" id="IPR013128">
    <property type="entry name" value="Peptidase_C1A"/>
</dbReference>
<dbReference type="Proteomes" id="UP000504607">
    <property type="component" value="Chromosome 1"/>
</dbReference>
<dbReference type="AlphaFoldDB" id="A0A6I9QNH2"/>
<keyword evidence="3 7" id="KW-0732">Signal</keyword>
<dbReference type="InParanoid" id="A0A6I9QNH2"/>
<reference evidence="11" key="1">
    <citation type="submission" date="2025-08" db="UniProtKB">
        <authorList>
            <consortium name="RefSeq"/>
        </authorList>
    </citation>
    <scope>IDENTIFICATION</scope>
</reference>
<keyword evidence="10" id="KW-1185">Reference proteome</keyword>
<feature type="chain" id="PRO_5027038158" evidence="7">
    <location>
        <begin position="25"/>
        <end position="339"/>
    </location>
</feature>
<dbReference type="SUPFAM" id="SSF54001">
    <property type="entry name" value="Cysteine proteinases"/>
    <property type="match status" value="1"/>
</dbReference>
<name>A0A6I9QNH2_ELAGV</name>
<sequence>MAMAPQCFVLKLIVLGVWVSGATARGIADVPMSTRHEQWMAQYGRVYKDAVEKERRFQIFKDNSNYIESVNRAGNRKYKLGLNQFADMTNEEFKASHLGFKPMRLTKSTTGSFQYANLTDVSDSMDWRTRGAVTPVKDQGSCGCCWAFSSIAAIEGITQINTGNLVSLSEQQLVDCDVKDGNNGCNGGLMTRAFQYVIDNGGITTENNYPYMAADGTCDTDRASSSAATISGYENVPVNDESSLLQAVSNQPVSVGIDGGGQDFQHYSSGIFTGPCKTNMDHAVTAIGYGTAEDGTKYWLIKNSWGTTWGEKGYMRIQRDVGAPEGLCGIAKLASYPTA</sequence>
<feature type="domain" description="Peptidase C1A papain C-terminal" evidence="8">
    <location>
        <begin position="121"/>
        <end position="338"/>
    </location>
</feature>
<evidence type="ECO:0000256" key="2">
    <source>
        <dbReference type="ARBA" id="ARBA00022670"/>
    </source>
</evidence>
<dbReference type="PROSITE" id="PS00139">
    <property type="entry name" value="THIOL_PROTEASE_CYS"/>
    <property type="match status" value="1"/>
</dbReference>
<accession>A0A6I9QNH2</accession>
<dbReference type="PRINTS" id="PR00705">
    <property type="entry name" value="PAPAIN"/>
</dbReference>
<dbReference type="OrthoDB" id="10253408at2759"/>
<organism evidence="10 11">
    <name type="scientific">Elaeis guineensis var. tenera</name>
    <name type="common">Oil palm</name>
    <dbReference type="NCBI Taxonomy" id="51953"/>
    <lineage>
        <taxon>Eukaryota</taxon>
        <taxon>Viridiplantae</taxon>
        <taxon>Streptophyta</taxon>
        <taxon>Embryophyta</taxon>
        <taxon>Tracheophyta</taxon>
        <taxon>Spermatophyta</taxon>
        <taxon>Magnoliopsida</taxon>
        <taxon>Liliopsida</taxon>
        <taxon>Arecaceae</taxon>
        <taxon>Arecoideae</taxon>
        <taxon>Cocoseae</taxon>
        <taxon>Elaeidinae</taxon>
        <taxon>Elaeis</taxon>
    </lineage>
</organism>
<evidence type="ECO:0000256" key="7">
    <source>
        <dbReference type="SAM" id="SignalP"/>
    </source>
</evidence>
<dbReference type="PROSITE" id="PS00640">
    <property type="entry name" value="THIOL_PROTEASE_ASN"/>
    <property type="match status" value="1"/>
</dbReference>
<protein>
    <submittedName>
        <fullName evidence="11">Senescence-specific cysteine protease SAG39</fullName>
    </submittedName>
</protein>
<dbReference type="Gene3D" id="3.90.70.10">
    <property type="entry name" value="Cysteine proteinases"/>
    <property type="match status" value="1"/>
</dbReference>
<dbReference type="FunFam" id="3.90.70.10:FF:000023">
    <property type="entry name" value="Senescence-specific cysteine protease SAG39"/>
    <property type="match status" value="1"/>
</dbReference>
<dbReference type="InterPro" id="IPR025661">
    <property type="entry name" value="Pept_asp_AS"/>
</dbReference>
<evidence type="ECO:0000259" key="9">
    <source>
        <dbReference type="SMART" id="SM00848"/>
    </source>
</evidence>
<evidence type="ECO:0000313" key="11">
    <source>
        <dbReference type="RefSeq" id="XP_010912736.1"/>
    </source>
</evidence>
<dbReference type="InterPro" id="IPR000668">
    <property type="entry name" value="Peptidase_C1A_C"/>
</dbReference>
<dbReference type="Pfam" id="PF00112">
    <property type="entry name" value="Peptidase_C1"/>
    <property type="match status" value="1"/>
</dbReference>
<dbReference type="InterPro" id="IPR039417">
    <property type="entry name" value="Peptidase_C1A_papain-like"/>
</dbReference>
<keyword evidence="2 11" id="KW-0645">Protease</keyword>
<dbReference type="SMART" id="SM00645">
    <property type="entry name" value="Pept_C1"/>
    <property type="match status" value="1"/>
</dbReference>
<evidence type="ECO:0000256" key="1">
    <source>
        <dbReference type="ARBA" id="ARBA00008455"/>
    </source>
</evidence>
<keyword evidence="5" id="KW-0788">Thiol protease</keyword>
<evidence type="ECO:0000256" key="3">
    <source>
        <dbReference type="ARBA" id="ARBA00022729"/>
    </source>
</evidence>
<evidence type="ECO:0000256" key="5">
    <source>
        <dbReference type="ARBA" id="ARBA00022807"/>
    </source>
</evidence>
<dbReference type="SMART" id="SM00848">
    <property type="entry name" value="Inhibitor_I29"/>
    <property type="match status" value="1"/>
</dbReference>
<evidence type="ECO:0000256" key="4">
    <source>
        <dbReference type="ARBA" id="ARBA00022801"/>
    </source>
</evidence>
<dbReference type="InterPro" id="IPR000169">
    <property type="entry name" value="Pept_cys_AS"/>
</dbReference>
<dbReference type="InterPro" id="IPR013201">
    <property type="entry name" value="Prot_inhib_I29"/>
</dbReference>
<dbReference type="PROSITE" id="PS00639">
    <property type="entry name" value="THIOL_PROTEASE_HIS"/>
    <property type="match status" value="1"/>
</dbReference>
<dbReference type="GO" id="GO:0008234">
    <property type="term" value="F:cysteine-type peptidase activity"/>
    <property type="evidence" value="ECO:0007669"/>
    <property type="project" value="UniProtKB-KW"/>
</dbReference>
<feature type="signal peptide" evidence="7">
    <location>
        <begin position="1"/>
        <end position="24"/>
    </location>
</feature>
<dbReference type="CDD" id="cd02248">
    <property type="entry name" value="Peptidase_C1A"/>
    <property type="match status" value="1"/>
</dbReference>
<dbReference type="RefSeq" id="XP_073109174.1">
    <property type="nucleotide sequence ID" value="XM_073253073.1"/>
</dbReference>
<keyword evidence="6" id="KW-1015">Disulfide bond</keyword>
<dbReference type="GeneID" id="105038582"/>
<evidence type="ECO:0000256" key="6">
    <source>
        <dbReference type="ARBA" id="ARBA00023157"/>
    </source>
</evidence>
<dbReference type="GO" id="GO:0006508">
    <property type="term" value="P:proteolysis"/>
    <property type="evidence" value="ECO:0007669"/>
    <property type="project" value="UniProtKB-KW"/>
</dbReference>
<dbReference type="InterPro" id="IPR038765">
    <property type="entry name" value="Papain-like_cys_pep_sf"/>
</dbReference>
<dbReference type="RefSeq" id="XP_010912736.1">
    <property type="nucleotide sequence ID" value="XM_010914434.2"/>
</dbReference>
<feature type="domain" description="Cathepsin propeptide inhibitor" evidence="9">
    <location>
        <begin position="36"/>
        <end position="93"/>
    </location>
</feature>
<evidence type="ECO:0000313" key="10">
    <source>
        <dbReference type="Proteomes" id="UP000504607"/>
    </source>
</evidence>
<gene>
    <name evidence="11" type="primary">LOC105038582</name>
</gene>
<dbReference type="Pfam" id="PF08246">
    <property type="entry name" value="Inhibitor_I29"/>
    <property type="match status" value="1"/>
</dbReference>
<comment type="similarity">
    <text evidence="1">Belongs to the peptidase C1 family.</text>
</comment>
<evidence type="ECO:0000259" key="8">
    <source>
        <dbReference type="SMART" id="SM00645"/>
    </source>
</evidence>
<dbReference type="PANTHER" id="PTHR12411">
    <property type="entry name" value="CYSTEINE PROTEASE FAMILY C1-RELATED"/>
    <property type="match status" value="1"/>
</dbReference>
<dbReference type="InterPro" id="IPR025660">
    <property type="entry name" value="Pept_his_AS"/>
</dbReference>